<evidence type="ECO:0000256" key="16">
    <source>
        <dbReference type="RuleBase" id="RU361132"/>
    </source>
</evidence>
<dbReference type="Gene3D" id="1.20.120.350">
    <property type="entry name" value="Voltage-gated potassium channels. Chain C"/>
    <property type="match status" value="4"/>
</dbReference>
<feature type="region of interest" description="Disordered" evidence="17">
    <location>
        <begin position="546"/>
        <end position="593"/>
    </location>
</feature>
<feature type="compositionally biased region" description="Basic and acidic residues" evidence="17">
    <location>
        <begin position="2533"/>
        <end position="2547"/>
    </location>
</feature>
<dbReference type="GO" id="GO:0086010">
    <property type="term" value="P:membrane depolarization during action potential"/>
    <property type="evidence" value="ECO:0007669"/>
    <property type="project" value="TreeGrafter"/>
</dbReference>
<feature type="compositionally biased region" description="Polar residues" evidence="17">
    <location>
        <begin position="2514"/>
        <end position="2530"/>
    </location>
</feature>
<comment type="caution">
    <text evidence="16">Lacks conserved residue(s) required for the propagation of feature annotation.</text>
</comment>
<feature type="transmembrane region" description="Helical" evidence="16">
    <location>
        <begin position="1326"/>
        <end position="1352"/>
    </location>
</feature>
<feature type="compositionally biased region" description="Basic and acidic residues" evidence="17">
    <location>
        <begin position="2491"/>
        <end position="2504"/>
    </location>
</feature>
<evidence type="ECO:0000256" key="12">
    <source>
        <dbReference type="ARBA" id="ARBA00023157"/>
    </source>
</evidence>
<keyword evidence="10 16" id="KW-0406">Ion transport</keyword>
<feature type="domain" description="Ion transport" evidence="18">
    <location>
        <begin position="1093"/>
        <end position="1362"/>
    </location>
</feature>
<feature type="transmembrane region" description="Helical" evidence="16">
    <location>
        <begin position="138"/>
        <end position="158"/>
    </location>
</feature>
<keyword evidence="6" id="KW-0677">Repeat</keyword>
<feature type="transmembrane region" description="Helical" evidence="16">
    <location>
        <begin position="710"/>
        <end position="731"/>
    </location>
</feature>
<keyword evidence="14 16" id="KW-0739">Sodium transport</keyword>
<dbReference type="InterPro" id="IPR043203">
    <property type="entry name" value="VGCC_Ca_Na"/>
</dbReference>
<dbReference type="EMBL" id="FN654296">
    <property type="protein sequence ID" value="CBY31215.1"/>
    <property type="molecule type" value="Genomic_DNA"/>
</dbReference>
<evidence type="ECO:0000256" key="5">
    <source>
        <dbReference type="ARBA" id="ARBA00022692"/>
    </source>
</evidence>
<feature type="transmembrane region" description="Helical" evidence="16">
    <location>
        <begin position="110"/>
        <end position="126"/>
    </location>
</feature>
<protein>
    <recommendedName>
        <fullName evidence="16">Sodium channel protein</fullName>
    </recommendedName>
</protein>
<feature type="transmembrane region" description="Helical" evidence="16">
    <location>
        <begin position="743"/>
        <end position="766"/>
    </location>
</feature>
<gene>
    <name evidence="19" type="ORF">GSOID_T00025108001</name>
</gene>
<keyword evidence="3 16" id="KW-0894">Sodium channel</keyword>
<feature type="transmembrane region" description="Helical" evidence="16">
    <location>
        <begin position="1225"/>
        <end position="1245"/>
    </location>
</feature>
<evidence type="ECO:0000256" key="9">
    <source>
        <dbReference type="ARBA" id="ARBA00023053"/>
    </source>
</evidence>
<feature type="domain" description="Ion transport" evidence="18">
    <location>
        <begin position="105"/>
        <end position="386"/>
    </location>
</feature>
<keyword evidence="5 16" id="KW-0812">Transmembrane</keyword>
<feature type="transmembrane region" description="Helical" evidence="16">
    <location>
        <begin position="1128"/>
        <end position="1152"/>
    </location>
</feature>
<feature type="region of interest" description="Disordered" evidence="17">
    <location>
        <begin position="2326"/>
        <end position="2547"/>
    </location>
</feature>
<feature type="compositionally biased region" description="Low complexity" evidence="17">
    <location>
        <begin position="2430"/>
        <end position="2448"/>
    </location>
</feature>
<feature type="transmembrane region" description="Helical" evidence="16">
    <location>
        <begin position="1095"/>
        <end position="1116"/>
    </location>
</feature>
<feature type="transmembrane region" description="Helical" evidence="16">
    <location>
        <begin position="1418"/>
        <end position="1436"/>
    </location>
</feature>
<keyword evidence="4" id="KW-1003">Cell membrane</keyword>
<dbReference type="CDD" id="cd13433">
    <property type="entry name" value="Na_channel_gate"/>
    <property type="match status" value="1"/>
</dbReference>
<proteinExistence type="inferred from homology"/>
<evidence type="ECO:0000256" key="8">
    <source>
        <dbReference type="ARBA" id="ARBA00022989"/>
    </source>
</evidence>
<feature type="transmembrane region" description="Helical" evidence="16">
    <location>
        <begin position="170"/>
        <end position="189"/>
    </location>
</feature>
<feature type="domain" description="Ion transport" evidence="18">
    <location>
        <begin position="1414"/>
        <end position="1669"/>
    </location>
</feature>
<evidence type="ECO:0000256" key="17">
    <source>
        <dbReference type="SAM" id="MobiDB-lite"/>
    </source>
</evidence>
<feature type="transmembrane region" description="Helical" evidence="16">
    <location>
        <begin position="795"/>
        <end position="817"/>
    </location>
</feature>
<dbReference type="FunFam" id="1.10.287.70:FF:000001">
    <property type="entry name" value="Sodium channel protein"/>
    <property type="match status" value="1"/>
</dbReference>
<dbReference type="GO" id="GO:0001518">
    <property type="term" value="C:voltage-gated sodium channel complex"/>
    <property type="evidence" value="ECO:0007669"/>
    <property type="project" value="UniProtKB-UniRule"/>
</dbReference>
<dbReference type="Pfam" id="PF00520">
    <property type="entry name" value="Ion_trans"/>
    <property type="match status" value="4"/>
</dbReference>
<feature type="region of interest" description="Disordered" evidence="17">
    <location>
        <begin position="1839"/>
        <end position="1931"/>
    </location>
</feature>
<feature type="transmembrane region" description="Helical" evidence="16">
    <location>
        <begin position="1479"/>
        <end position="1502"/>
    </location>
</feature>
<dbReference type="Gene3D" id="1.10.287.70">
    <property type="match status" value="4"/>
</dbReference>
<evidence type="ECO:0000256" key="2">
    <source>
        <dbReference type="ARBA" id="ARBA00022448"/>
    </source>
</evidence>
<feature type="transmembrane region" description="Helical" evidence="16">
    <location>
        <begin position="671"/>
        <end position="689"/>
    </location>
</feature>
<reference evidence="19" key="1">
    <citation type="journal article" date="2010" name="Science">
        <title>Plasticity of animal genome architecture unmasked by rapid evolution of a pelagic tunicate.</title>
        <authorList>
            <person name="Denoeud F."/>
            <person name="Henriet S."/>
            <person name="Mungpakdee S."/>
            <person name="Aury J.M."/>
            <person name="Da Silva C."/>
            <person name="Brinkmann H."/>
            <person name="Mikhaleva J."/>
            <person name="Olsen L.C."/>
            <person name="Jubin C."/>
            <person name="Canestro C."/>
            <person name="Bouquet J.M."/>
            <person name="Danks G."/>
            <person name="Poulain J."/>
            <person name="Campsteijn C."/>
            <person name="Adamski M."/>
            <person name="Cross I."/>
            <person name="Yadetie F."/>
            <person name="Muffato M."/>
            <person name="Louis A."/>
            <person name="Butcher S."/>
            <person name="Tsagkogeorga G."/>
            <person name="Konrad A."/>
            <person name="Singh S."/>
            <person name="Jensen M.F."/>
            <person name="Cong E.H."/>
            <person name="Eikeseth-Otteraa H."/>
            <person name="Noel B."/>
            <person name="Anthouard V."/>
            <person name="Porcel B.M."/>
            <person name="Kachouri-Lafond R."/>
            <person name="Nishino A."/>
            <person name="Ugolini M."/>
            <person name="Chourrout P."/>
            <person name="Nishida H."/>
            <person name="Aasland R."/>
            <person name="Huzurbazar S."/>
            <person name="Westhof E."/>
            <person name="Delsuc F."/>
            <person name="Lehrach H."/>
            <person name="Reinhardt R."/>
            <person name="Weissenbach J."/>
            <person name="Roy S.W."/>
            <person name="Artiguenave F."/>
            <person name="Postlethwait J.H."/>
            <person name="Manak J.R."/>
            <person name="Thompson E.M."/>
            <person name="Jaillon O."/>
            <person name="Du Pasquier L."/>
            <person name="Boudinot P."/>
            <person name="Liberles D.A."/>
            <person name="Volff J.N."/>
            <person name="Philippe H."/>
            <person name="Lenhard B."/>
            <person name="Roest Crollius H."/>
            <person name="Wincker P."/>
            <person name="Chourrout D."/>
        </authorList>
    </citation>
    <scope>NUCLEOTIDE SEQUENCE [LARGE SCALE GENOMIC DNA]</scope>
</reference>
<evidence type="ECO:0000256" key="6">
    <source>
        <dbReference type="ARBA" id="ARBA00022737"/>
    </source>
</evidence>
<evidence type="ECO:0000256" key="14">
    <source>
        <dbReference type="ARBA" id="ARBA00023201"/>
    </source>
</evidence>
<feature type="compositionally biased region" description="Basic residues" evidence="17">
    <location>
        <begin position="2457"/>
        <end position="2466"/>
    </location>
</feature>
<feature type="transmembrane region" description="Helical" evidence="16">
    <location>
        <begin position="1541"/>
        <end position="1561"/>
    </location>
</feature>
<dbReference type="PRINTS" id="PR00170">
    <property type="entry name" value="NACHANNEL"/>
</dbReference>
<feature type="transmembrane region" description="Helical" evidence="16">
    <location>
        <begin position="233"/>
        <end position="252"/>
    </location>
</feature>
<evidence type="ECO:0000256" key="1">
    <source>
        <dbReference type="ARBA" id="ARBA00004651"/>
    </source>
</evidence>
<accession>E4Y6G5</accession>
<dbReference type="PANTHER" id="PTHR10037:SF288">
    <property type="entry name" value="SODIUM CHANNEL PROTEIN PARA"/>
    <property type="match status" value="1"/>
</dbReference>
<dbReference type="InterPro" id="IPR044564">
    <property type="entry name" value="Na_chnl_inactivation_gate"/>
</dbReference>
<dbReference type="GO" id="GO:0005248">
    <property type="term" value="F:voltage-gated sodium channel activity"/>
    <property type="evidence" value="ECO:0007669"/>
    <property type="project" value="InterPro"/>
</dbReference>
<dbReference type="InterPro" id="IPR005821">
    <property type="entry name" value="Ion_trans_dom"/>
</dbReference>
<keyword evidence="9 16" id="KW-0915">Sodium</keyword>
<feature type="compositionally biased region" description="Polar residues" evidence="17">
    <location>
        <begin position="573"/>
        <end position="584"/>
    </location>
</feature>
<keyword evidence="2 16" id="KW-0813">Transport</keyword>
<dbReference type="FunFam" id="1.20.120.350:FF:000068">
    <property type="entry name" value="Sodium channel protein"/>
    <property type="match status" value="1"/>
</dbReference>
<comment type="subcellular location">
    <subcellularLocation>
        <location evidence="1 16">Cell membrane</location>
        <topology evidence="1 16">Multi-pass membrane protein</topology>
    </subcellularLocation>
</comment>
<sequence length="2770" mass="312320">MSQMSHRKSLVRGMISVACGEGKTPTAELKEGKKLPRYLQERPEYSADDRINRPLPDPDSYYDQNTYIVLNRQSIIFRFCRSKEYLGIFSMGSTVRQFCISMFIHPLFSRFMMLTVIINCGFMTLSKPPEFVEDILEHVFMTIYTLECIVKIVARGFFVDQLSYVRDPWNLVDLFVVGLGYIMQIIDLIRGSSGLTALRAFRVLRVLKTMSIVPGLRSIVQALLHSIQALKDAVVLTLFCLSVFALIGYQLFHGMLRSKCVQKPNTDDDSCVSNVVLARERCLANESYGPIPARKDICDAKLNHTFECKETLTNPDYGYTSFDSFHMAFLTSFRLVALDAWNRLYYLTLHTSGQGYCFFYIGLVFLGSYYLINLILAVVYMAYEEEVAAVEEEIQQMEAEEAERRVRQSVMQRSSDISTNDSKSDMPDNRDSFLNPIPELKIDTCETPQSIHKLPLIKTLSNNSNASGFSAISGRFNLRTPKLSPGDRLNVSNSSSVRLKLHSASSGSSTREVNSILSDVDESESSSEHKTIDRWNLLRLKTPDLAGNFHPNRSKYRSRKNSEGLDDTEPDQTKTPLLNGSTPSGEYIQRKPRAPTRLTSTSDLYKTESDLDVFHNSEIAKLPRRSRTGTLPFIYRPDRRLIYRSSHCFCCPPVFINPVKKLMKKIVTDPFFEVLITFCILANTFFMTLEKYPKDAFPDRELLLDKANKVFTIIFIVEMVLKIIGLTPHLYFKEQWNIFDSVVIMFSILELALSTLATNLAVLRAFRLLRILKLAKSWPTLNKLIRIIGRSLGNLGHLSFVLFIVLFIFAVIGMQLFRADYLKHFNNGMEVNETTKIHLPRWHFIDFPHAFLIVFRIQCGEWVESMFECMKVSKPKICIPIFITVFVIGNLVILNLFLALLLNSFSGDVLQQTEASSNAFALAGERIQRCVVHVAMKIPVCLGSCQQFLLSQWKKHFAVTTIKEPTNPWDDEFIPIKAGVCGVSDAFSRSPSLSKAYIHTLVLPNEVSNGTSPTKSLNNLSNPQQADAQYLQQNNMSTTENQQTSLLAGEKQYNPEECLPKLTPYLNKYIDPESHFSQQCAKIRVNCYKIVEHRIYETILIFTILLSSIALVFEDIKLNEERSSLRCVLYWADVFFCIFFSIEMIMKVIAYGLRKYFTNWWCCLDFFIVTVSVISIYYTEAPVSKDCTSTRAKVRSTTSSLSVLFQGMRVVVDALMKAIPSIMNVFLVCVIFWLIFSILGVNLFGGKFSRCVDLKTSQILPAQWFNDTVKNESKFDWETPAVNFDDVWNGYLALLQVATFMGWLEIMQNAVDIRGEDLQPEYESSMWSYVYFIIFIVAGSFFCLNLFIGVIIDNFNQQKVKKKSNGFDDGVFLTDEQRQYYDAMRKMAAKTPKKPIPRPKNKFAAAIYNLVTDRRFELAIMVAILLNMVVMAIESHDASDKTIFVLEQLNNIFVGVFGAEVILKLIGLRQHYFTVPWNVFDLVVVVVSVIASALSDLISHLIQPTIFRIVRLFRISRVLRLIREAKGIRTLLFALMMSLPALLNIGMLLFLVMFMFAILGMSQFAYVQKKGGIDDMLNFETFPNSFLLLFQASTSEGWNTFLEPIMLDTEPYCYNPNANNGNPVSGKGNCGSSSIGITYFIVFVFITFLIVVNMYIAVILENFDVATRENAEPLTADDFEQFFEVWQKFDDKLTQLISYEQLQLLLHQLDMPLKVPFPNRPFITHYEMQMTSDGQIHCLEVIIALIKKVLGDSPALNAMKAAMVQTFQMKCKSTVQYEPVMTTMEYARMDRAAKIIQNAWREWYYEQVSLNFEVPPGFRRIDIVASDEDFDSDIEDMEDMEEITEEVSSAELGRGPVRATSSVTPQAQKKRKKLPKVGEPIKENKLSNAPPSTGKHRDRDAAPPQEELDNQEEDSEVDWTKPPPSVNGIYPEGERKASCLSHLTGTRLTADLIAKLLVRPSRMFLEGGPTTTAMDESFTGLLTVFDMTHRLFLPQLAEKISAATRLLLKGSVKCIKASNYQLGEENLGAILTIANAMTGALLGMVRAVTSTLRPTRPLLRLLCHWDTYKTCLDRIKAHGVDLNFLRDEVVPAFDAVYLEQLVNEDVRTLVHFALSRLDLTPVAPFIRNELGSLSKSGLKLVFAMNVITPVRQVKVSLTTREQSWEILDYRLQASLYRTDPVKNLPPRKNRGGALMSENPIPTRAYSNKMSRKNKKRTSSGSPLIAKKRGKQGGQGAPAGKSTAPPIETPPAVRTRSFLVDLKRGPHGDDFTVAELQGVAGVNMAINVARAVQFHLSEREGGNNKDPPPAGEAVPPLEVIHEDAVASDNGAEEVERPLAGSAVPLPADNPGGASATVDRSEGEDEVPLPNPVTPSRRRAELAESSTSESGESEAEQAEQSDESTENTSDLTTDTDECDDSTFQPPREGNEDTSSSSGSATDSSSGSSLSPKESATSRRGSRRSKANARKQQGSRAKKKNHGRAAFQRKSKGSGHERRAEPERPASEENIIVPDPTTATPILITSSADSSGAENEIDHENQSADPRPDHVGEIRDYVARARHNANRTPNKGRRRMKLQGVTLLADSVTLRDHTAASDEEILPERYVPVRNRLWEDQNTTYPTLTLPTSEYMNAHQKALVHIIRGCETVLTALFGRQPDPEVLVDSLSEYYDQNYVKVPSSVREVFRQVQSEGTYAAKVRLYRETLPALSEKEQFHLQILMVREICQGSFLRHVIGAEDQSNESVHGVRLEEGCDFPQSFKIYSAVNYLLQQL</sequence>
<feature type="compositionally biased region" description="Acidic residues" evidence="17">
    <location>
        <begin position="2389"/>
        <end position="2403"/>
    </location>
</feature>
<evidence type="ECO:0000256" key="13">
    <source>
        <dbReference type="ARBA" id="ARBA00023180"/>
    </source>
</evidence>
<feature type="transmembrane region" description="Helical" evidence="16">
    <location>
        <begin position="1448"/>
        <end position="1467"/>
    </location>
</feature>
<feature type="domain" description="Ion transport" evidence="18">
    <location>
        <begin position="670"/>
        <end position="907"/>
    </location>
</feature>
<feature type="transmembrane region" description="Helical" evidence="16">
    <location>
        <begin position="1158"/>
        <end position="1179"/>
    </location>
</feature>
<evidence type="ECO:0000313" key="19">
    <source>
        <dbReference type="EMBL" id="CBY31215.1"/>
    </source>
</evidence>
<comment type="function">
    <text evidence="16">Mediates the voltage-dependent sodium ion permeability of excitable membranes. Assuming opened or closed conformations in response to the voltage difference across the membrane, the protein forms a sodium-selective channel through which Na(+) ions may pass in accordance with their electrochemical gradient.</text>
</comment>
<dbReference type="SUPFAM" id="SSF81324">
    <property type="entry name" value="Voltage-gated potassium channels"/>
    <property type="match status" value="4"/>
</dbReference>
<dbReference type="FunFam" id="1.20.120.350:FF:000059">
    <property type="entry name" value="Sodium channel protein"/>
    <property type="match status" value="1"/>
</dbReference>
<evidence type="ECO:0000256" key="11">
    <source>
        <dbReference type="ARBA" id="ARBA00023136"/>
    </source>
</evidence>
<name>E4Y6G5_OIKDI</name>
<dbReference type="GO" id="GO:0019228">
    <property type="term" value="P:neuronal action potential"/>
    <property type="evidence" value="ECO:0007669"/>
    <property type="project" value="TreeGrafter"/>
</dbReference>
<dbReference type="PANTHER" id="PTHR10037">
    <property type="entry name" value="VOLTAGE-GATED CATION CHANNEL CALCIUM AND SODIUM"/>
    <property type="match status" value="1"/>
</dbReference>
<dbReference type="Gene3D" id="1.10.238.10">
    <property type="entry name" value="EF-hand"/>
    <property type="match status" value="1"/>
</dbReference>
<feature type="transmembrane region" description="Helical" evidence="16">
    <location>
        <begin position="357"/>
        <end position="383"/>
    </location>
</feature>
<evidence type="ECO:0000256" key="15">
    <source>
        <dbReference type="ARBA" id="ARBA00023303"/>
    </source>
</evidence>
<evidence type="ECO:0000256" key="4">
    <source>
        <dbReference type="ARBA" id="ARBA00022475"/>
    </source>
</evidence>
<keyword evidence="8 16" id="KW-1133">Transmembrane helix</keyword>
<keyword evidence="7 16" id="KW-0851">Voltage-gated channel</keyword>
<evidence type="ECO:0000256" key="7">
    <source>
        <dbReference type="ARBA" id="ARBA00022882"/>
    </source>
</evidence>
<feature type="region of interest" description="Disordered" evidence="17">
    <location>
        <begin position="2181"/>
        <end position="2252"/>
    </location>
</feature>
<keyword evidence="15 16" id="KW-0407">Ion channel</keyword>
<keyword evidence="11 16" id="KW-0472">Membrane</keyword>
<comment type="similarity">
    <text evidence="16">Belongs to the sodium channel (TC 1.A.1.10) family.</text>
</comment>
<evidence type="ECO:0000256" key="3">
    <source>
        <dbReference type="ARBA" id="ARBA00022461"/>
    </source>
</evidence>
<feature type="transmembrane region" description="Helical" evidence="16">
    <location>
        <begin position="1637"/>
        <end position="1660"/>
    </location>
</feature>
<evidence type="ECO:0000256" key="10">
    <source>
        <dbReference type="ARBA" id="ARBA00023065"/>
    </source>
</evidence>
<dbReference type="Proteomes" id="UP000011014">
    <property type="component" value="Unassembled WGS sequence"/>
</dbReference>
<evidence type="ECO:0000259" key="18">
    <source>
        <dbReference type="Pfam" id="PF00520"/>
    </source>
</evidence>
<feature type="transmembrane region" description="Helical" evidence="16">
    <location>
        <begin position="1287"/>
        <end position="1306"/>
    </location>
</feature>
<keyword evidence="12" id="KW-1015">Disulfide bond</keyword>
<feature type="region of interest" description="Disordered" evidence="17">
    <location>
        <begin position="405"/>
        <end position="430"/>
    </location>
</feature>
<keyword evidence="13" id="KW-0325">Glycoprotein</keyword>
<dbReference type="InterPro" id="IPR027359">
    <property type="entry name" value="Volt_channel_dom_sf"/>
</dbReference>
<feature type="compositionally biased region" description="Acidic residues" evidence="17">
    <location>
        <begin position="1906"/>
        <end position="1917"/>
    </location>
</feature>
<dbReference type="InterPro" id="IPR001696">
    <property type="entry name" value="Na_channel_asu"/>
</dbReference>
<feature type="compositionally biased region" description="Basic residues" evidence="17">
    <location>
        <begin position="2473"/>
        <end position="2490"/>
    </location>
</feature>
<organism evidence="19">
    <name type="scientific">Oikopleura dioica</name>
    <name type="common">Tunicate</name>
    <dbReference type="NCBI Taxonomy" id="34765"/>
    <lineage>
        <taxon>Eukaryota</taxon>
        <taxon>Metazoa</taxon>
        <taxon>Chordata</taxon>
        <taxon>Tunicata</taxon>
        <taxon>Appendicularia</taxon>
        <taxon>Copelata</taxon>
        <taxon>Oikopleuridae</taxon>
        <taxon>Oikopleura</taxon>
    </lineage>
</organism>
<feature type="transmembrane region" description="Helical" evidence="16">
    <location>
        <begin position="877"/>
        <end position="902"/>
    </location>
</feature>